<evidence type="ECO:0000256" key="1">
    <source>
        <dbReference type="SAM" id="SignalP"/>
    </source>
</evidence>
<keyword evidence="3" id="KW-1185">Reference proteome</keyword>
<dbReference type="Proteomes" id="UP001597188">
    <property type="component" value="Unassembled WGS sequence"/>
</dbReference>
<feature type="signal peptide" evidence="1">
    <location>
        <begin position="1"/>
        <end position="41"/>
    </location>
</feature>
<keyword evidence="1" id="KW-0732">Signal</keyword>
<dbReference type="RefSeq" id="WP_137633887.1">
    <property type="nucleotide sequence ID" value="NZ_JBHTOJ010000046.1"/>
</dbReference>
<dbReference type="EMBL" id="JBHTOJ010000046">
    <property type="protein sequence ID" value="MFD1421846.1"/>
    <property type="molecule type" value="Genomic_DNA"/>
</dbReference>
<reference evidence="3" key="1">
    <citation type="journal article" date="2019" name="Int. J. Syst. Evol. Microbiol.">
        <title>The Global Catalogue of Microorganisms (GCM) 10K type strain sequencing project: providing services to taxonomists for standard genome sequencing and annotation.</title>
        <authorList>
            <consortium name="The Broad Institute Genomics Platform"/>
            <consortium name="The Broad Institute Genome Sequencing Center for Infectious Disease"/>
            <person name="Wu L."/>
            <person name="Ma J."/>
        </authorList>
    </citation>
    <scope>NUCLEOTIDE SEQUENCE [LARGE SCALE GENOMIC DNA]</scope>
    <source>
        <strain evidence="3">CCM 8931</strain>
    </source>
</reference>
<protein>
    <submittedName>
        <fullName evidence="2">Uncharacterized protein</fullName>
    </submittedName>
</protein>
<name>A0ABW4C3M6_9LACO</name>
<proteinExistence type="predicted"/>
<feature type="chain" id="PRO_5046833346" evidence="1">
    <location>
        <begin position="42"/>
        <end position="101"/>
    </location>
</feature>
<comment type="caution">
    <text evidence="2">The sequence shown here is derived from an EMBL/GenBank/DDBJ whole genome shotgun (WGS) entry which is preliminary data.</text>
</comment>
<gene>
    <name evidence="2" type="ORF">ACFQ5L_12940</name>
</gene>
<accession>A0ABW4C3M6</accession>
<evidence type="ECO:0000313" key="2">
    <source>
        <dbReference type="EMBL" id="MFD1421846.1"/>
    </source>
</evidence>
<sequence length="101" mass="11350">MLKVNRFKNYCCMYNTEKKQLTLGLLSSALVFGGLTFQAEAATMTDESVAVVAETAKPAEATSMFANEASQVLPSSQLLPYQLKRQWWDKVTSYNRVIGYR</sequence>
<evidence type="ECO:0000313" key="3">
    <source>
        <dbReference type="Proteomes" id="UP001597188"/>
    </source>
</evidence>
<organism evidence="2 3">
    <name type="scientific">Lactiplantibacillus songbeiensis</name>
    <dbReference type="NCBI Taxonomy" id="2559920"/>
    <lineage>
        <taxon>Bacteria</taxon>
        <taxon>Bacillati</taxon>
        <taxon>Bacillota</taxon>
        <taxon>Bacilli</taxon>
        <taxon>Lactobacillales</taxon>
        <taxon>Lactobacillaceae</taxon>
        <taxon>Lactiplantibacillus</taxon>
    </lineage>
</organism>